<dbReference type="GeneID" id="39876808"/>
<feature type="compositionally biased region" description="Polar residues" evidence="1">
    <location>
        <begin position="1"/>
        <end position="13"/>
    </location>
</feature>
<evidence type="ECO:0000313" key="2">
    <source>
        <dbReference type="EMBL" id="GBE63038.1"/>
    </source>
</evidence>
<dbReference type="Proteomes" id="UP000236319">
    <property type="component" value="Unassembled WGS sequence"/>
</dbReference>
<name>A0A2H6KJ76_9APIC</name>
<dbReference type="VEuPathDB" id="PiroplasmaDB:BOVATA_045310"/>
<proteinExistence type="predicted"/>
<gene>
    <name evidence="2" type="ORF">BOVATA_045310</name>
</gene>
<feature type="region of interest" description="Disordered" evidence="1">
    <location>
        <begin position="1"/>
        <end position="27"/>
    </location>
</feature>
<accession>A0A2H6KJ76</accession>
<dbReference type="EMBL" id="BDSA01000012">
    <property type="protein sequence ID" value="GBE63038.1"/>
    <property type="molecule type" value="Genomic_DNA"/>
</dbReference>
<dbReference type="AlphaFoldDB" id="A0A2H6KJ76"/>
<organism evidence="2 3">
    <name type="scientific">Babesia ovata</name>
    <dbReference type="NCBI Taxonomy" id="189622"/>
    <lineage>
        <taxon>Eukaryota</taxon>
        <taxon>Sar</taxon>
        <taxon>Alveolata</taxon>
        <taxon>Apicomplexa</taxon>
        <taxon>Aconoidasida</taxon>
        <taxon>Piroplasmida</taxon>
        <taxon>Babesiidae</taxon>
        <taxon>Babesia</taxon>
    </lineage>
</organism>
<evidence type="ECO:0000256" key="1">
    <source>
        <dbReference type="SAM" id="MobiDB-lite"/>
    </source>
</evidence>
<comment type="caution">
    <text evidence="2">The sequence shown here is derived from an EMBL/GenBank/DDBJ whole genome shotgun (WGS) entry which is preliminary data.</text>
</comment>
<keyword evidence="3" id="KW-1185">Reference proteome</keyword>
<sequence length="312" mass="34592">MYTLPSTSTNSRQPPEMPPSISVTGLGKPSSFRSTTVAVSSASLVDCPEITVVVKLVNIVAGVIAIKGLHEAFQADVLVVVNHPRQLFQLPRHLVGELLERELEGLDVLPARVGGEFVARIFRCLFGMAFEFADVMSFGSSDVFYKLIGVFNGIRLQTFVKFIKFPSKILQCICFNVTGSRSVTDLLILQLSKFQPHIIGGSRNCIGKRFEMLFDFLSSVVQLLRDCVGGYFGDSVLYVCDRLVQVGGVVGLGGILKCILEVAREICNWFLQALQIRINLYARIVKLRAKMFYFPYSVIQVLAEVWRLGRAG</sequence>
<reference evidence="2 3" key="1">
    <citation type="journal article" date="2017" name="BMC Genomics">
        <title>Whole-genome assembly of Babesia ovata and comparative genomics between closely related pathogens.</title>
        <authorList>
            <person name="Yamagishi J."/>
            <person name="Asada M."/>
            <person name="Hakimi H."/>
            <person name="Tanaka T.Q."/>
            <person name="Sugimoto C."/>
            <person name="Kawazu S."/>
        </authorList>
    </citation>
    <scope>NUCLEOTIDE SEQUENCE [LARGE SCALE GENOMIC DNA]</scope>
    <source>
        <strain evidence="2 3">Miyake</strain>
    </source>
</reference>
<dbReference type="RefSeq" id="XP_028869281.1">
    <property type="nucleotide sequence ID" value="XM_029013448.1"/>
</dbReference>
<protein>
    <submittedName>
        <fullName evidence="2">Uncharacterized protein</fullName>
    </submittedName>
</protein>
<evidence type="ECO:0000313" key="3">
    <source>
        <dbReference type="Proteomes" id="UP000236319"/>
    </source>
</evidence>